<evidence type="ECO:0000259" key="6">
    <source>
        <dbReference type="Pfam" id="PF13193"/>
    </source>
</evidence>
<dbReference type="Gene3D" id="3.30.300.30">
    <property type="match status" value="1"/>
</dbReference>
<dbReference type="PANTHER" id="PTHR43605:SF10">
    <property type="entry name" value="ACYL-COA SYNTHETASE MEDIUM CHAIN FAMILY MEMBER 3"/>
    <property type="match status" value="1"/>
</dbReference>
<dbReference type="InterPro" id="IPR020845">
    <property type="entry name" value="AMP-binding_CS"/>
</dbReference>
<protein>
    <submittedName>
        <fullName evidence="7">Acyl-coenzyme A synthetase ACSM4</fullName>
        <ecNumber evidence="7">6.2.1.2</ecNumber>
    </submittedName>
</protein>
<dbReference type="Gene3D" id="3.40.50.12780">
    <property type="entry name" value="N-terminal domain of ligase-like"/>
    <property type="match status" value="1"/>
</dbReference>
<dbReference type="EC" id="6.2.1.2" evidence="7"/>
<name>A0A212K7L1_9DELT</name>
<dbReference type="EMBL" id="FLUQ01000003">
    <property type="protein sequence ID" value="SBW07704.1"/>
    <property type="molecule type" value="Genomic_DNA"/>
</dbReference>
<dbReference type="PANTHER" id="PTHR43605">
    <property type="entry name" value="ACYL-COENZYME A SYNTHETASE"/>
    <property type="match status" value="1"/>
</dbReference>
<evidence type="ECO:0000256" key="4">
    <source>
        <dbReference type="ARBA" id="ARBA00022840"/>
    </source>
</evidence>
<gene>
    <name evidence="7" type="primary">acsm</name>
    <name evidence="7" type="ORF">KL86DPRO_30103</name>
</gene>
<feature type="domain" description="AMP-dependent synthetase/ligase" evidence="5">
    <location>
        <begin position="36"/>
        <end position="422"/>
    </location>
</feature>
<evidence type="ECO:0000256" key="2">
    <source>
        <dbReference type="ARBA" id="ARBA00022598"/>
    </source>
</evidence>
<comment type="similarity">
    <text evidence="1">Belongs to the ATP-dependent AMP-binding enzyme family.</text>
</comment>
<dbReference type="InterPro" id="IPR051087">
    <property type="entry name" value="Mitochondrial_ACSM"/>
</dbReference>
<reference evidence="7" key="1">
    <citation type="submission" date="2016-04" db="EMBL/GenBank/DDBJ databases">
        <authorList>
            <person name="Evans L.H."/>
            <person name="Alamgir A."/>
            <person name="Owens N."/>
            <person name="Weber N.D."/>
            <person name="Virtaneva K."/>
            <person name="Barbian K."/>
            <person name="Babar A."/>
            <person name="Rosenke K."/>
        </authorList>
    </citation>
    <scope>NUCLEOTIDE SEQUENCE</scope>
    <source>
        <strain evidence="7">86</strain>
    </source>
</reference>
<keyword evidence="2 7" id="KW-0436">Ligase</keyword>
<feature type="domain" description="AMP-binding enzyme C-terminal" evidence="6">
    <location>
        <begin position="472"/>
        <end position="550"/>
    </location>
</feature>
<keyword evidence="4" id="KW-0067">ATP-binding</keyword>
<dbReference type="Pfam" id="PF13193">
    <property type="entry name" value="AMP-binding_C"/>
    <property type="match status" value="1"/>
</dbReference>
<dbReference type="GO" id="GO:0005524">
    <property type="term" value="F:ATP binding"/>
    <property type="evidence" value="ECO:0007669"/>
    <property type="project" value="UniProtKB-KW"/>
</dbReference>
<evidence type="ECO:0000259" key="5">
    <source>
        <dbReference type="Pfam" id="PF00501"/>
    </source>
</evidence>
<dbReference type="InterPro" id="IPR000873">
    <property type="entry name" value="AMP-dep_synth/lig_dom"/>
</dbReference>
<dbReference type="Pfam" id="PF00501">
    <property type="entry name" value="AMP-binding"/>
    <property type="match status" value="1"/>
</dbReference>
<proteinExistence type="inferred from homology"/>
<dbReference type="AlphaFoldDB" id="A0A212K7L1"/>
<evidence type="ECO:0000313" key="7">
    <source>
        <dbReference type="EMBL" id="SBW07704.1"/>
    </source>
</evidence>
<dbReference type="GO" id="GO:0031956">
    <property type="term" value="F:medium-chain fatty acid-CoA ligase activity"/>
    <property type="evidence" value="ECO:0007669"/>
    <property type="project" value="UniProtKB-EC"/>
</dbReference>
<evidence type="ECO:0000256" key="3">
    <source>
        <dbReference type="ARBA" id="ARBA00022741"/>
    </source>
</evidence>
<accession>A0A212K7L1</accession>
<dbReference type="GO" id="GO:0006637">
    <property type="term" value="P:acyl-CoA metabolic process"/>
    <property type="evidence" value="ECO:0007669"/>
    <property type="project" value="TreeGrafter"/>
</dbReference>
<dbReference type="PROSITE" id="PS00455">
    <property type="entry name" value="AMP_BINDING"/>
    <property type="match status" value="1"/>
</dbReference>
<keyword evidence="3" id="KW-0547">Nucleotide-binding</keyword>
<dbReference type="GO" id="GO:0006633">
    <property type="term" value="P:fatty acid biosynthetic process"/>
    <property type="evidence" value="ECO:0007669"/>
    <property type="project" value="TreeGrafter"/>
</dbReference>
<dbReference type="InterPro" id="IPR025110">
    <property type="entry name" value="AMP-bd_C"/>
</dbReference>
<dbReference type="FunFam" id="3.30.300.30:FF:000005">
    <property type="entry name" value="Acyl-coenzyme A synthetase ACSM5, mitochondrial"/>
    <property type="match status" value="1"/>
</dbReference>
<dbReference type="InterPro" id="IPR042099">
    <property type="entry name" value="ANL_N_sf"/>
</dbReference>
<evidence type="ECO:0000256" key="1">
    <source>
        <dbReference type="ARBA" id="ARBA00006432"/>
    </source>
</evidence>
<sequence length="564" mass="62601">MLFTDKLRSATHEELCRDFSIAVMPDFNFAFDVVDRKAFLTPDAVCVRHIDDSFARRDFTYKDMARASSKMANALKGLGLKKGDKVLLMLHRRIEWWQAMLGLHKLGAVAIPSPAQLTPHDIAFRCRKSRAKAIITDYRISGGVESVRESLPDLCFCIQAGPEQAGETAALPSALPSEGWLDLAALLEDASPAFPRPLSDEELACGKDPLLIFFSSGTTGMPKMVLHNHEYPLGHYFTAAYWHNVEPGDLHMAVADTGWAKAAWGKFYGQWMAGATSLIYDFRGKFCPANLLRVITGERVNSFCAPPTVYRHLIQEDLAQYDFSHLRHCAAAGEPLNESVIHDWKQATGLNIHEGFGQSETALMIASLPCMEFRAGSIGKPVPGWDVALLDDNGEICPAGEEGEICVRIAEKRPHGIFTGYLDESGQIISARRGDWYHTGDKARTDEDGYYWFLGRVDDLIKTSGYRVGPFEVESALVSHPAVLEAAVTGVPDAVRGQAIKASVVLTKDYAPSRELVQEIQEYVKSITAPYKYPRIVEFVKELPKTFSGKIKRAEIRERDLKTA</sequence>
<dbReference type="GO" id="GO:0004321">
    <property type="term" value="F:fatty-acyl-CoA synthase activity"/>
    <property type="evidence" value="ECO:0007669"/>
    <property type="project" value="TreeGrafter"/>
</dbReference>
<organism evidence="7">
    <name type="scientific">uncultured delta proteobacterium</name>
    <dbReference type="NCBI Taxonomy" id="34034"/>
    <lineage>
        <taxon>Bacteria</taxon>
        <taxon>Deltaproteobacteria</taxon>
        <taxon>environmental samples</taxon>
    </lineage>
</organism>
<dbReference type="InterPro" id="IPR045851">
    <property type="entry name" value="AMP-bd_C_sf"/>
</dbReference>
<dbReference type="SUPFAM" id="SSF56801">
    <property type="entry name" value="Acetyl-CoA synthetase-like"/>
    <property type="match status" value="1"/>
</dbReference>